<organism evidence="10 11">
    <name type="scientific">Puccinia graminis f. sp. tritici</name>
    <dbReference type="NCBI Taxonomy" id="56615"/>
    <lineage>
        <taxon>Eukaryota</taxon>
        <taxon>Fungi</taxon>
        <taxon>Dikarya</taxon>
        <taxon>Basidiomycota</taxon>
        <taxon>Pucciniomycotina</taxon>
        <taxon>Pucciniomycetes</taxon>
        <taxon>Pucciniales</taxon>
        <taxon>Pucciniaceae</taxon>
        <taxon>Puccinia</taxon>
    </lineage>
</organism>
<dbReference type="PANTHER" id="PTHR46979:SF2">
    <property type="entry name" value="SORTING NEXIN-41"/>
    <property type="match status" value="1"/>
</dbReference>
<feature type="region of interest" description="Disordered" evidence="8">
    <location>
        <begin position="1"/>
        <end position="106"/>
    </location>
</feature>
<evidence type="ECO:0000256" key="8">
    <source>
        <dbReference type="SAM" id="MobiDB-lite"/>
    </source>
</evidence>
<feature type="compositionally biased region" description="Low complexity" evidence="8">
    <location>
        <begin position="77"/>
        <end position="86"/>
    </location>
</feature>
<dbReference type="AlphaFoldDB" id="A0A5B0N409"/>
<dbReference type="SUPFAM" id="SSF64268">
    <property type="entry name" value="PX domain"/>
    <property type="match status" value="1"/>
</dbReference>
<evidence type="ECO:0000313" key="11">
    <source>
        <dbReference type="Proteomes" id="UP000324748"/>
    </source>
</evidence>
<accession>A0A5B0N409</accession>
<comment type="similarity">
    <text evidence="2">Belongs to the sorting nexin family.</text>
</comment>
<dbReference type="OrthoDB" id="289314at2759"/>
<proteinExistence type="inferred from homology"/>
<dbReference type="InterPro" id="IPR036871">
    <property type="entry name" value="PX_dom_sf"/>
</dbReference>
<protein>
    <submittedName>
        <fullName evidence="10">Sorting nexin, cytoplasm-to-vacuole targeting pathway/endosomal sorting</fullName>
    </submittedName>
</protein>
<evidence type="ECO:0000256" key="6">
    <source>
        <dbReference type="ARBA" id="ARBA00023121"/>
    </source>
</evidence>
<evidence type="ECO:0000256" key="5">
    <source>
        <dbReference type="ARBA" id="ARBA00022927"/>
    </source>
</evidence>
<feature type="compositionally biased region" description="Polar residues" evidence="8">
    <location>
        <begin position="52"/>
        <end position="63"/>
    </location>
</feature>
<evidence type="ECO:0000256" key="7">
    <source>
        <dbReference type="ARBA" id="ARBA00023136"/>
    </source>
</evidence>
<feature type="compositionally biased region" description="Low complexity" evidence="8">
    <location>
        <begin position="40"/>
        <end position="51"/>
    </location>
</feature>
<dbReference type="GO" id="GO:0015031">
    <property type="term" value="P:protein transport"/>
    <property type="evidence" value="ECO:0007669"/>
    <property type="project" value="UniProtKB-KW"/>
</dbReference>
<keyword evidence="4" id="KW-0967">Endosome</keyword>
<gene>
    <name evidence="10" type="primary">ATG20_1</name>
    <name evidence="10" type="ORF">PGT21_016893</name>
</gene>
<dbReference type="GO" id="GO:0035091">
    <property type="term" value="F:phosphatidylinositol binding"/>
    <property type="evidence" value="ECO:0007669"/>
    <property type="project" value="InterPro"/>
</dbReference>
<keyword evidence="5" id="KW-0653">Protein transport</keyword>
<reference evidence="10 11" key="1">
    <citation type="submission" date="2019-05" db="EMBL/GenBank/DDBJ databases">
        <title>Emergence of the Ug99 lineage of the wheat stem rust pathogen through somatic hybridization.</title>
        <authorList>
            <person name="Li F."/>
            <person name="Upadhyaya N.M."/>
            <person name="Sperschneider J."/>
            <person name="Matny O."/>
            <person name="Nguyen-Phuc H."/>
            <person name="Mago R."/>
            <person name="Raley C."/>
            <person name="Miller M.E."/>
            <person name="Silverstein K.A.T."/>
            <person name="Henningsen E."/>
            <person name="Hirsch C.D."/>
            <person name="Visser B."/>
            <person name="Pretorius Z.A."/>
            <person name="Steffenson B.J."/>
            <person name="Schwessinger B."/>
            <person name="Dodds P.N."/>
            <person name="Figueroa M."/>
        </authorList>
    </citation>
    <scope>NUCLEOTIDE SEQUENCE [LARGE SCALE GENOMIC DNA]</scope>
    <source>
        <strain evidence="10">21-0</strain>
    </source>
</reference>
<sequence length="261" mass="28825">MANSTDFDIDPFKETIYAEPSQSISSHSPPREPSPPNEAGPSSSSPTRRGSLQPTSSSPTTNFVHAYQVEHRPNPVSPSSSINNPKSPIPPIAAVTTPGRGGRPTLRDLKDVEEIKVMDAIKTSEGGSSSYIAYVIQSSTKEDPVTVARRKRMLAVFLNRLIRHPVLGRERVLWQFLAQDVSWSEVLQQPPLTNLPKNPMKALPIIPRILSFRRSSPIFPSRLPRLYLSKILINASKIRKSSPKSSPLILLIVSRKLIVVS</sequence>
<evidence type="ECO:0000256" key="1">
    <source>
        <dbReference type="ARBA" id="ARBA00004481"/>
    </source>
</evidence>
<dbReference type="GO" id="GO:0010008">
    <property type="term" value="C:endosome membrane"/>
    <property type="evidence" value="ECO:0007669"/>
    <property type="project" value="UniProtKB-SubCell"/>
</dbReference>
<keyword evidence="6" id="KW-0446">Lipid-binding</keyword>
<evidence type="ECO:0000256" key="4">
    <source>
        <dbReference type="ARBA" id="ARBA00022753"/>
    </source>
</evidence>
<evidence type="ECO:0000313" key="10">
    <source>
        <dbReference type="EMBL" id="KAA1082858.1"/>
    </source>
</evidence>
<dbReference type="PANTHER" id="PTHR46979">
    <property type="entry name" value="SORTING NEXIN-41"/>
    <property type="match status" value="1"/>
</dbReference>
<dbReference type="Gene3D" id="3.30.1520.10">
    <property type="entry name" value="Phox-like domain"/>
    <property type="match status" value="1"/>
</dbReference>
<name>A0A5B0N409_PUCGR</name>
<keyword evidence="11" id="KW-1185">Reference proteome</keyword>
<evidence type="ECO:0000256" key="2">
    <source>
        <dbReference type="ARBA" id="ARBA00010883"/>
    </source>
</evidence>
<dbReference type="Pfam" id="PF00787">
    <property type="entry name" value="PX"/>
    <property type="match status" value="1"/>
</dbReference>
<comment type="subcellular location">
    <subcellularLocation>
        <location evidence="1">Endosome membrane</location>
        <topology evidence="1">Peripheral membrane protein</topology>
    </subcellularLocation>
</comment>
<dbReference type="InterPro" id="IPR001683">
    <property type="entry name" value="PX_dom"/>
</dbReference>
<dbReference type="InterPro" id="IPR051079">
    <property type="entry name" value="Sorting_Nexin_Autophagy"/>
</dbReference>
<evidence type="ECO:0000259" key="9">
    <source>
        <dbReference type="Pfam" id="PF00787"/>
    </source>
</evidence>
<keyword evidence="3" id="KW-0813">Transport</keyword>
<dbReference type="EMBL" id="VSWC01000119">
    <property type="protein sequence ID" value="KAA1082858.1"/>
    <property type="molecule type" value="Genomic_DNA"/>
</dbReference>
<evidence type="ECO:0000256" key="3">
    <source>
        <dbReference type="ARBA" id="ARBA00022448"/>
    </source>
</evidence>
<feature type="domain" description="PX" evidence="9">
    <location>
        <begin position="143"/>
        <end position="179"/>
    </location>
</feature>
<comment type="caution">
    <text evidence="10">The sequence shown here is derived from an EMBL/GenBank/DDBJ whole genome shotgun (WGS) entry which is preliminary data.</text>
</comment>
<dbReference type="Proteomes" id="UP000324748">
    <property type="component" value="Unassembled WGS sequence"/>
</dbReference>
<keyword evidence="7" id="KW-0472">Membrane</keyword>